<proteinExistence type="predicted"/>
<reference evidence="1" key="1">
    <citation type="submission" date="2019-12" db="EMBL/GenBank/DDBJ databases">
        <title>Comparative genomics gives insights into the taxonomy of the Azoarcus-Aromatoleum group and reveals separate origins of nif in the plant-associated Azoarcus and non-plant-associated Aromatoleum sub-groups.</title>
        <authorList>
            <person name="Lafos M."/>
            <person name="Maluk M."/>
            <person name="Batista M."/>
            <person name="Junghare M."/>
            <person name="Carmona M."/>
            <person name="Faoro H."/>
            <person name="Cruz L.M."/>
            <person name="Battistoni F."/>
            <person name="De Souza E."/>
            <person name="Pedrosa F."/>
            <person name="Chen W.-M."/>
            <person name="Poole P.S."/>
            <person name="Dixon R.A."/>
            <person name="James E.K."/>
        </authorList>
    </citation>
    <scope>NUCLEOTIDE SEQUENCE</scope>
    <source>
        <strain evidence="1">NSC3</strain>
    </source>
</reference>
<evidence type="ECO:0000313" key="1">
    <source>
        <dbReference type="EMBL" id="NMG03599.1"/>
    </source>
</evidence>
<dbReference type="Proteomes" id="UP000599523">
    <property type="component" value="Unassembled WGS sequence"/>
</dbReference>
<protein>
    <submittedName>
        <fullName evidence="1">Uncharacterized protein</fullName>
    </submittedName>
</protein>
<sequence length="46" mass="4827">MVPSPFQVVGVELRGGGAESGWHVQSIEARAGVFRVDGQVQHLAAP</sequence>
<keyword evidence="2" id="KW-1185">Reference proteome</keyword>
<accession>A0A972FBC8</accession>
<dbReference type="AlphaFoldDB" id="A0A972FBC8"/>
<name>A0A972FBC8_9RHOO</name>
<organism evidence="1 2">
    <name type="scientific">Azoarcus taiwanensis</name>
    <dbReference type="NCBI Taxonomy" id="666964"/>
    <lineage>
        <taxon>Bacteria</taxon>
        <taxon>Pseudomonadati</taxon>
        <taxon>Pseudomonadota</taxon>
        <taxon>Betaproteobacteria</taxon>
        <taxon>Rhodocyclales</taxon>
        <taxon>Zoogloeaceae</taxon>
        <taxon>Azoarcus</taxon>
    </lineage>
</organism>
<comment type="caution">
    <text evidence="1">The sequence shown here is derived from an EMBL/GenBank/DDBJ whole genome shotgun (WGS) entry which is preliminary data.</text>
</comment>
<gene>
    <name evidence="1" type="ORF">GPA21_11520</name>
</gene>
<dbReference type="EMBL" id="WTVM01000063">
    <property type="protein sequence ID" value="NMG03599.1"/>
    <property type="molecule type" value="Genomic_DNA"/>
</dbReference>
<evidence type="ECO:0000313" key="2">
    <source>
        <dbReference type="Proteomes" id="UP000599523"/>
    </source>
</evidence>